<dbReference type="PANTHER" id="PTHR45739:SF12">
    <property type="entry name" value="CHONDROITIN SULFATE PROTEOGLYCAN 4-LIKE ISOFORM X2"/>
    <property type="match status" value="1"/>
</dbReference>
<feature type="region of interest" description="Disordered" evidence="6">
    <location>
        <begin position="1621"/>
        <end position="1648"/>
    </location>
</feature>
<evidence type="ECO:0000259" key="9">
    <source>
        <dbReference type="PROSITE" id="PS50025"/>
    </source>
</evidence>
<dbReference type="SUPFAM" id="SSF49899">
    <property type="entry name" value="Concanavalin A-like lectins/glucanases"/>
    <property type="match status" value="2"/>
</dbReference>
<keyword evidence="1 8" id="KW-0732">Signal</keyword>
<keyword evidence="7" id="KW-0812">Transmembrane</keyword>
<accession>A0A9Q0EIS1</accession>
<dbReference type="Proteomes" id="UP001148018">
    <property type="component" value="Unassembled WGS sequence"/>
</dbReference>
<evidence type="ECO:0000256" key="8">
    <source>
        <dbReference type="SAM" id="SignalP"/>
    </source>
</evidence>
<keyword evidence="7" id="KW-1133">Transmembrane helix</keyword>
<feature type="repeat" description="CSPG" evidence="5">
    <location>
        <begin position="499"/>
        <end position="592"/>
    </location>
</feature>
<dbReference type="PANTHER" id="PTHR45739">
    <property type="entry name" value="MATRIX PROTEIN, PUTATIVE-RELATED"/>
    <property type="match status" value="1"/>
</dbReference>
<name>A0A9Q0EIS1_9TELE</name>
<evidence type="ECO:0000313" key="10">
    <source>
        <dbReference type="EMBL" id="KAJ3605282.1"/>
    </source>
</evidence>
<dbReference type="PROSITE" id="PS51854">
    <property type="entry name" value="CSPG"/>
    <property type="match status" value="9"/>
</dbReference>
<keyword evidence="11" id="KW-1185">Reference proteome</keyword>
<feature type="region of interest" description="Disordered" evidence="6">
    <location>
        <begin position="2165"/>
        <end position="2289"/>
    </location>
</feature>
<feature type="repeat" description="CSPG" evidence="5">
    <location>
        <begin position="1916"/>
        <end position="2005"/>
    </location>
</feature>
<dbReference type="InterPro" id="IPR013320">
    <property type="entry name" value="ConA-like_dom_sf"/>
</dbReference>
<evidence type="ECO:0000256" key="5">
    <source>
        <dbReference type="PROSITE-ProRule" id="PRU01201"/>
    </source>
</evidence>
<dbReference type="Gene3D" id="2.60.120.200">
    <property type="match status" value="2"/>
</dbReference>
<dbReference type="Pfam" id="PF02210">
    <property type="entry name" value="Laminin_G_2"/>
    <property type="match status" value="1"/>
</dbReference>
<dbReference type="EMBL" id="JANIIK010000043">
    <property type="protein sequence ID" value="KAJ3605282.1"/>
    <property type="molecule type" value="Genomic_DNA"/>
</dbReference>
<feature type="repeat" description="CSPG" evidence="5">
    <location>
        <begin position="970"/>
        <end position="1062"/>
    </location>
</feature>
<organism evidence="10 11">
    <name type="scientific">Muraenolepis orangiensis</name>
    <name type="common">Patagonian moray cod</name>
    <dbReference type="NCBI Taxonomy" id="630683"/>
    <lineage>
        <taxon>Eukaryota</taxon>
        <taxon>Metazoa</taxon>
        <taxon>Chordata</taxon>
        <taxon>Craniata</taxon>
        <taxon>Vertebrata</taxon>
        <taxon>Euteleostomi</taxon>
        <taxon>Actinopterygii</taxon>
        <taxon>Neopterygii</taxon>
        <taxon>Teleostei</taxon>
        <taxon>Neoteleostei</taxon>
        <taxon>Acanthomorphata</taxon>
        <taxon>Zeiogadaria</taxon>
        <taxon>Gadariae</taxon>
        <taxon>Gadiformes</taxon>
        <taxon>Muraenolepidoidei</taxon>
        <taxon>Muraenolepididae</taxon>
        <taxon>Muraenolepis</taxon>
    </lineage>
</organism>
<protein>
    <recommendedName>
        <fullName evidence="9">Laminin G domain-containing protein</fullName>
    </recommendedName>
</protein>
<evidence type="ECO:0000256" key="1">
    <source>
        <dbReference type="ARBA" id="ARBA00022729"/>
    </source>
</evidence>
<dbReference type="GO" id="GO:0009653">
    <property type="term" value="P:anatomical structure morphogenesis"/>
    <property type="evidence" value="ECO:0007669"/>
    <property type="project" value="TreeGrafter"/>
</dbReference>
<evidence type="ECO:0000256" key="6">
    <source>
        <dbReference type="SAM" id="MobiDB-lite"/>
    </source>
</evidence>
<dbReference type="Pfam" id="PF16184">
    <property type="entry name" value="Cadherin_3"/>
    <property type="match status" value="10"/>
</dbReference>
<dbReference type="CDD" id="cd00110">
    <property type="entry name" value="LamG"/>
    <property type="match status" value="2"/>
</dbReference>
<dbReference type="InterPro" id="IPR039005">
    <property type="entry name" value="CSPG_rpt"/>
</dbReference>
<dbReference type="PROSITE" id="PS50025">
    <property type="entry name" value="LAM_G_DOMAIN"/>
    <property type="match status" value="1"/>
</dbReference>
<feature type="domain" description="Laminin G" evidence="9">
    <location>
        <begin position="24"/>
        <end position="190"/>
    </location>
</feature>
<feature type="repeat" description="CSPG" evidence="5">
    <location>
        <begin position="846"/>
        <end position="942"/>
    </location>
</feature>
<dbReference type="SMART" id="SM00282">
    <property type="entry name" value="LamG"/>
    <property type="match status" value="2"/>
</dbReference>
<keyword evidence="2" id="KW-0677">Repeat</keyword>
<keyword evidence="3" id="KW-0325">Glycoprotein</keyword>
<feature type="compositionally biased region" description="Basic and acidic residues" evidence="6">
    <location>
        <begin position="2182"/>
        <end position="2192"/>
    </location>
</feature>
<evidence type="ECO:0000256" key="4">
    <source>
        <dbReference type="PROSITE-ProRule" id="PRU00122"/>
    </source>
</evidence>
<reference evidence="10" key="1">
    <citation type="submission" date="2022-07" db="EMBL/GenBank/DDBJ databases">
        <title>Chromosome-level genome of Muraenolepis orangiensis.</title>
        <authorList>
            <person name="Kim J."/>
        </authorList>
    </citation>
    <scope>NUCLEOTIDE SEQUENCE</scope>
    <source>
        <strain evidence="10">KU_S4_2022</strain>
        <tissue evidence="10">Muscle</tissue>
    </source>
</reference>
<comment type="caution">
    <text evidence="10">The sequence shown here is derived from an EMBL/GenBank/DDBJ whole genome shotgun (WGS) entry which is preliminary data.</text>
</comment>
<gene>
    <name evidence="10" type="ORF">NHX12_027332</name>
</gene>
<sequence length="2455" mass="268458">MGGPAVGNQVLLVSLLLLCSSGRLHGASFYGDSYIHLQTEEELSTQNSLLLRFRTASQSGLLFLASGGGVRVDLGSGERTLQSPGGLHLSDMAWHRVELTHLLHKVSLTLDRRSQTSVTLPGGGDPGLRSIRRGVFVGGTPREEQQLPLVRSSMGFRGCMEEVVFNKHHLLAGLRSDPGSRTVTRVSLGCSPQFWATEDDPVGFLGSRSFLLLPPWEVAQEGVLECQLRASAEVRDGTVLYSSALRGGFVSVEIRDARLVATVAGESGGGRTEVRSVTRLQGDQNAWYPPTGSLYLGGLDESGALGSSMSGASFGGCLRDVRVNGRRSGLPHASVTRDVSAGCGGRDQTAPDLPEHLRSDADAEQPMSLSGGRGGRRNSSSFLSLDWLEVEEGGRVPLQPKHIQVNLDFRSLDINPSQLMFRIEEPPVHGRIHLDSPASPGKGRVQYVHSGAEEPRDFFMFSVFSSSADERKGLPELSGGEDQLHRFDVVVRPLNDAPQLSLPAGNVLTLLENSRRQLTPDMLRVLDPDSGPEVLEFSCFEALSNPAGHLEHRDYPGRPISSFSLVDLEKGDVSFVHTGAPTSRLALRVRDGQKVSNTVVLRIKAVSLEHQLVNNTGLEVDQGGSAIITADHLAVRVNVANQGVEIRYQVTEAPRYGELQRLHSGGEWKATSSFSQKLLEKERLRYRNTHRGPQTHGNATDRFVCNVTVGSKATTVEDAVAVTIAIRWIQFKVTRSKMEAAGVRRSMLTSEDLRAVSRGVKLQESEVFFRLLTPPKRGVLLFNRQVLQRGSAFSQKNVSDGLVSYELLEAPHEDIRDSFGFRVFSTHADSDTSHDFRVHVEAEAATGVSVVNSGLSVLEGGSKVITMEMLFTHTVAGREVHYAVTAGPRHGGLRRIRVSGNSTGPTEDEIAAFTNRDIAEQRIMYVHDDSETEHDAFEFSISVYKPRASAQTLSEMHTFKISVRLVNDQRPVRVVDRVFHVVRDSRRLLTADDLRYHDDDSDFEDGRLVYTRRGVPMGELVAADDPAHALYEFTQQDLEQNKVLFIHRGVSLGRFVLFVTDGKHYVSALLEVKAQDPYLQVENNTGLLVQRGGVATLTSANLRVLTNLDVRRPQQVTYEQDLSAGLLAYRHDDGLRLSDSFNLDIGVVVRVYLESHQRPPTVLAHRPLVVEEGTTAPVTRESLEVIHEDSLPSGIVFYVKKPPSLGFLLRTSATGAEEPVAQTENNQPHPRPHQPITSFTQDDLNRGLVSYRHQTSAGGTNDSLLLAATNGVTEAGPIILEIDVIPKLLPLQVSGLTLDEGSSQRLTPDIIKVTNHHFRGMNFLYELEWEYISYIHDGSDTLSDSFTITANQTESRKHSGPAHISITITPVNDETPTVTVNRELKVWVGSVTEVTEEELRAEDRDTGPEGLEFLVTPPSNGHLALKSAPSRHILNFTQRHIHTGLLLFIHSGALSGGFHFQVNDGVNFAPRQIFNTVARSRLLSLHRNQPLEVYPGSVTTVSEEALRVVIDDDGDLTGSPSAVFTVTAAPRLGSLEERLADNSTRPVSTFTQGMVNDGVILYNQNLPEAVGWSAEDSFLFTVSAPPASLTPHTFSILIIEHSTPPPPQDHHPPTFRAALLASTPPDDHHPPTSRTTLLASTPPDDRHYHDPNTVETQLLDNTPPDDDLHDLHAAGKSQLQANTGRLHVMGDHPCRQYRNGACNHFKRVPKTNPIHGQGFAVLYYVVSLPRHGTLSVGGQNVSKEHLVFSQKSLEARVVAYVHDDSDTIDDGFVFRAWVAPAQPRRSEDRVEVTERFSISVKPVNDQPPFISTRAPGVKVVVGETVTLGPESLQVDDHDTPPEELHYSVIREPSNAYLTLGERPEPVASFTQYDVNRGRLHLVQQGEPSTGVFYFNVTDGYHLPLYKILGLEVSQAAVSMVNNTGLSLVQGRTALVLTTNQLAAQTNSRRPGNITYTVTTLPRHGRIAINDQEVTAFQHEDLQSGRVVYHMTELSESEDSFKVSVSASSSPGVVYGNLTEQVVNITVRPLVFLREAVRVPSGVAVKLSKAMIDASELARISRSDPVFQVLSPPKHGKLVKVTYDLDQASEFLRSFTFRDVLQGRVAIQETLSDDSDAAVDRLNGSAPQGHTPATARHDSFTFLVRAGQVQPAVGELHFTILPHHHMHHTGAKKDNAAPNKTTPSKEGRGRGKEGGGTTTHVQPVVPSTPHILSHKAHNRTLQHRSKHRHHHRWANHTRGAGEAGRSGEMSRDGGGGGEKTAPQPHSPPRVQGNRGPARPPHPNSSPVEMEILPRPASDPLLIILPLLACLLLIIILVVLILVFRHHREKRARRRLFQELAAVALPMEGSPYLGRPERSTAMPSVVVTPVGHRSCPGSPVVSKVPRRRSLAPGVMLRGQQGTDGRGGGAGGGRMAGGGAPGGHPSGVTYSPATDGRLRAWQIPSSPAPSLKNDQYWV</sequence>
<feature type="chain" id="PRO_5040321242" description="Laminin G domain-containing protein" evidence="8">
    <location>
        <begin position="27"/>
        <end position="2455"/>
    </location>
</feature>
<dbReference type="OrthoDB" id="9026019at2759"/>
<evidence type="ECO:0000256" key="7">
    <source>
        <dbReference type="SAM" id="Phobius"/>
    </source>
</evidence>
<feature type="compositionally biased region" description="Gly residues" evidence="6">
    <location>
        <begin position="2399"/>
        <end position="2422"/>
    </location>
</feature>
<feature type="transmembrane region" description="Helical" evidence="7">
    <location>
        <begin position="2299"/>
        <end position="2322"/>
    </location>
</feature>
<proteinExistence type="predicted"/>
<evidence type="ECO:0000256" key="3">
    <source>
        <dbReference type="ARBA" id="ARBA00023180"/>
    </source>
</evidence>
<evidence type="ECO:0000313" key="11">
    <source>
        <dbReference type="Proteomes" id="UP001148018"/>
    </source>
</evidence>
<evidence type="ECO:0000256" key="2">
    <source>
        <dbReference type="ARBA" id="ARBA00022737"/>
    </source>
</evidence>
<feature type="repeat" description="CSPG" evidence="5">
    <location>
        <begin position="1375"/>
        <end position="1465"/>
    </location>
</feature>
<feature type="signal peptide" evidence="8">
    <location>
        <begin position="1"/>
        <end position="26"/>
    </location>
</feature>
<feature type="repeat" description="CSPG" evidence="5">
    <location>
        <begin position="1482"/>
        <end position="1583"/>
    </location>
</feature>
<feature type="region of interest" description="Disordered" evidence="6">
    <location>
        <begin position="2394"/>
        <end position="2430"/>
    </location>
</feature>
<feature type="repeat" description="CSPG" evidence="5">
    <location>
        <begin position="1159"/>
        <end position="1269"/>
    </location>
</feature>
<keyword evidence="7" id="KW-0472">Membrane</keyword>
<feature type="repeat" description="CSPG" evidence="5">
    <location>
        <begin position="1808"/>
        <end position="1899"/>
    </location>
</feature>
<feature type="compositionally biased region" description="Basic residues" evidence="6">
    <location>
        <begin position="2211"/>
        <end position="2234"/>
    </location>
</feature>
<feature type="repeat" description="CSPG" evidence="5">
    <location>
        <begin position="609"/>
        <end position="708"/>
    </location>
</feature>
<dbReference type="InterPro" id="IPR051561">
    <property type="entry name" value="FRAS1_ECM"/>
</dbReference>
<dbReference type="InterPro" id="IPR001791">
    <property type="entry name" value="Laminin_G"/>
</dbReference>
<comment type="caution">
    <text evidence="4">Lacks conserved residue(s) required for the propagation of feature annotation.</text>
</comment>
<feature type="region of interest" description="Disordered" evidence="6">
    <location>
        <begin position="329"/>
        <end position="378"/>
    </location>
</feature>